<dbReference type="EMBL" id="METM01000023">
    <property type="protein sequence ID" value="OGB89544.1"/>
    <property type="molecule type" value="Genomic_DNA"/>
</dbReference>
<name>A0A1F4Q0U9_UNCSA</name>
<dbReference type="Proteomes" id="UP000178724">
    <property type="component" value="Unassembled WGS sequence"/>
</dbReference>
<organism evidence="1 2">
    <name type="scientific">candidate division WOR-1 bacterium RIFCSPHIGHO2_01_FULL_53_15</name>
    <dbReference type="NCBI Taxonomy" id="1802564"/>
    <lineage>
        <taxon>Bacteria</taxon>
        <taxon>Bacillati</taxon>
        <taxon>Saganbacteria</taxon>
    </lineage>
</organism>
<evidence type="ECO:0000313" key="2">
    <source>
        <dbReference type="Proteomes" id="UP000178724"/>
    </source>
</evidence>
<gene>
    <name evidence="1" type="ORF">A2625_01315</name>
</gene>
<reference evidence="1 2" key="1">
    <citation type="journal article" date="2016" name="Nat. Commun.">
        <title>Thousands of microbial genomes shed light on interconnected biogeochemical processes in an aquifer system.</title>
        <authorList>
            <person name="Anantharaman K."/>
            <person name="Brown C.T."/>
            <person name="Hug L.A."/>
            <person name="Sharon I."/>
            <person name="Castelle C.J."/>
            <person name="Probst A.J."/>
            <person name="Thomas B.C."/>
            <person name="Singh A."/>
            <person name="Wilkins M.J."/>
            <person name="Karaoz U."/>
            <person name="Brodie E.L."/>
            <person name="Williams K.H."/>
            <person name="Hubbard S.S."/>
            <person name="Banfield J.F."/>
        </authorList>
    </citation>
    <scope>NUCLEOTIDE SEQUENCE [LARGE SCALE GENOMIC DNA]</scope>
</reference>
<evidence type="ECO:0000313" key="1">
    <source>
        <dbReference type="EMBL" id="OGB89544.1"/>
    </source>
</evidence>
<protein>
    <submittedName>
        <fullName evidence="1">Uncharacterized protein</fullName>
    </submittedName>
</protein>
<sequence length="357" mass="39057">MSDPITGTTAVRATATEQIRTSFALVALITAYQAGKIADGDSRLRILDSPLALGLIKHLSPEQKSSLLEMALQSGNVKVCAELASQLTGKELFSLLQKLAKAGPAGLLLLGKIFNAVKDESLLANALARFTNPAQLAIIHLSCEAAGNGDKFTGVMNRATGQLASQPANQQAIFSRVNELEEALHSEFFALTDPARHLKPTDLIIAKMVILQEIFSRDENGLGISPDDREWLLKNNLVIGSVLPLEYDGSIPGQIILGQNGIEATLDFTPAPEPDRPAESQFPDKKKMHEKYLLSLRIPFDIMWMSPDEREAIIREVAELDYQRHVASRDMMTPAERKEINGLSNLDTQKFYSGSPL</sequence>
<accession>A0A1F4Q0U9</accession>
<proteinExistence type="predicted"/>
<dbReference type="AlphaFoldDB" id="A0A1F4Q0U9"/>
<comment type="caution">
    <text evidence="1">The sequence shown here is derived from an EMBL/GenBank/DDBJ whole genome shotgun (WGS) entry which is preliminary data.</text>
</comment>